<evidence type="ECO:0000313" key="3">
    <source>
        <dbReference type="Proteomes" id="UP000061432"/>
    </source>
</evidence>
<protein>
    <recommendedName>
        <fullName evidence="1">dATP/dGTP diphosphohydrolase N-terminal domain-containing protein</fullName>
    </recommendedName>
</protein>
<keyword evidence="2" id="KW-0614">Plasmid</keyword>
<dbReference type="AlphaFoldDB" id="A0A0C6G0X1"/>
<reference evidence="2 3" key="1">
    <citation type="journal article" date="2015" name="Genome Announc.">
        <title>Complete Genome Sequence of Methylobacterium aquaticum Strain 22A, Isolated from Racomitrium japonicum Moss.</title>
        <authorList>
            <person name="Tani A."/>
            <person name="Ogura Y."/>
            <person name="Hayashi T."/>
            <person name="Kimbara K."/>
        </authorList>
    </citation>
    <scope>NUCLEOTIDE SEQUENCE [LARGE SCALE GENOMIC DNA]</scope>
    <source>
        <strain evidence="2 3">MA-22A</strain>
        <plasmid evidence="3">Plasmid pMaq22A_1p DNA</plasmid>
    </source>
</reference>
<dbReference type="OrthoDB" id="4569478at2"/>
<sequence>MDPSVHPRLRLFANPKTGAGLRKLPLDPIPPVALVEMAAVFGLGADCPAKGYDRWNWRDHPVEAETYAATLERHMMRWRAGEKIDEHTGVSHLASAMCCLAILRDAQEAGTLMDNRRGSPGVLAVMGRYDASSMPVVKPVEGAPGGFAS</sequence>
<accession>A0A0C6G0X1</accession>
<evidence type="ECO:0000259" key="1">
    <source>
        <dbReference type="Pfam" id="PF18909"/>
    </source>
</evidence>
<dbReference type="RefSeq" id="WP_060850491.1">
    <property type="nucleotide sequence ID" value="NZ_AP014705.1"/>
</dbReference>
<dbReference type="Proteomes" id="UP000061432">
    <property type="component" value="Plasmid pMaq22A_1p"/>
</dbReference>
<geneLocation type="plasmid" evidence="3">
    <name>pMaq22A_1p DNA</name>
</geneLocation>
<dbReference type="KEGG" id="maqu:Maq22A_1p36095"/>
<dbReference type="PATRIC" id="fig|270351.10.peg.6510"/>
<dbReference type="EMBL" id="AP014705">
    <property type="protein sequence ID" value="BAQ49435.1"/>
    <property type="molecule type" value="Genomic_DNA"/>
</dbReference>
<evidence type="ECO:0000313" key="2">
    <source>
        <dbReference type="EMBL" id="BAQ49435.1"/>
    </source>
</evidence>
<proteinExistence type="predicted"/>
<dbReference type="Pfam" id="PF18909">
    <property type="entry name" value="dGTP_diPhyd_N"/>
    <property type="match status" value="1"/>
</dbReference>
<gene>
    <name evidence="2" type="ORF">Maq22A_1p36095</name>
</gene>
<feature type="domain" description="dATP/dGTP diphosphohydrolase N-terminal" evidence="1">
    <location>
        <begin position="14"/>
        <end position="116"/>
    </location>
</feature>
<reference evidence="3" key="2">
    <citation type="submission" date="2015-01" db="EMBL/GenBank/DDBJ databases">
        <title>Complete genome sequence of Methylobacterium aquaticum strain 22A.</title>
        <authorList>
            <person name="Tani A."/>
            <person name="Ogura Y."/>
            <person name="Hayashi T."/>
        </authorList>
    </citation>
    <scope>NUCLEOTIDE SEQUENCE [LARGE SCALE GENOMIC DNA]</scope>
    <source>
        <strain evidence="3">MA-22A</strain>
        <plasmid evidence="3">Plasmid pMaq22A_1p DNA</plasmid>
    </source>
</reference>
<name>A0A0C6G0X1_9HYPH</name>
<organism evidence="2 3">
    <name type="scientific">Methylobacterium aquaticum</name>
    <dbReference type="NCBI Taxonomy" id="270351"/>
    <lineage>
        <taxon>Bacteria</taxon>
        <taxon>Pseudomonadati</taxon>
        <taxon>Pseudomonadota</taxon>
        <taxon>Alphaproteobacteria</taxon>
        <taxon>Hyphomicrobiales</taxon>
        <taxon>Methylobacteriaceae</taxon>
        <taxon>Methylobacterium</taxon>
    </lineage>
</organism>
<dbReference type="InterPro" id="IPR044038">
    <property type="entry name" value="dATP/dGTP_diPOhydrolase_N"/>
</dbReference>